<keyword evidence="1" id="KW-0472">Membrane</keyword>
<accession>A0A7C3VQ87</accession>
<dbReference type="GO" id="GO:0140359">
    <property type="term" value="F:ABC-type transporter activity"/>
    <property type="evidence" value="ECO:0007669"/>
    <property type="project" value="InterPro"/>
</dbReference>
<feature type="transmembrane region" description="Helical" evidence="1">
    <location>
        <begin position="30"/>
        <end position="53"/>
    </location>
</feature>
<feature type="transmembrane region" description="Helical" evidence="1">
    <location>
        <begin position="161"/>
        <end position="184"/>
    </location>
</feature>
<protein>
    <submittedName>
        <fullName evidence="2">ABC transporter permease</fullName>
    </submittedName>
</protein>
<keyword evidence="1" id="KW-1133">Transmembrane helix</keyword>
<feature type="transmembrane region" description="Helical" evidence="1">
    <location>
        <begin position="238"/>
        <end position="260"/>
    </location>
</feature>
<keyword evidence="1" id="KW-0812">Transmembrane</keyword>
<evidence type="ECO:0000313" key="2">
    <source>
        <dbReference type="EMBL" id="HGG01850.1"/>
    </source>
</evidence>
<sequence length="265" mass="28957">MLSVGGPRGVISRTLAISRNLFWEVLRQRVLYLIGFFALFLLSSLRLISEIAIGTEDKIITDLGISGIGVFGLIVAVFVGTEMINKEIEKRTILVLLAKPISRSELIVGKHLGLAAVLALLIAITTMIYFAILSANNIDYQLGSILVAMVYIFLELSLLTAFAIAFGVLTSGLLGSLLTFGIYLMGHLSPDIVKAGALTENPAIITLTKYLYLILPDLTKLDLKNMAVYGQLPPLPTLAFNAVYAIFYTVLVLSITTLAFRRREF</sequence>
<comment type="caution">
    <text evidence="2">The sequence shown here is derived from an EMBL/GenBank/DDBJ whole genome shotgun (WGS) entry which is preliminary data.</text>
</comment>
<dbReference type="PANTHER" id="PTHR43471:SF10">
    <property type="entry name" value="SLL1107 PROTEIN"/>
    <property type="match status" value="1"/>
</dbReference>
<proteinExistence type="predicted"/>
<reference evidence="2" key="1">
    <citation type="journal article" date="2020" name="mSystems">
        <title>Genome- and Community-Level Interaction Insights into Carbon Utilization and Element Cycling Functions of Hydrothermarchaeota in Hydrothermal Sediment.</title>
        <authorList>
            <person name="Zhou Z."/>
            <person name="Liu Y."/>
            <person name="Xu W."/>
            <person name="Pan J."/>
            <person name="Luo Z.H."/>
            <person name="Li M."/>
        </authorList>
    </citation>
    <scope>NUCLEOTIDE SEQUENCE [LARGE SCALE GENOMIC DNA]</scope>
    <source>
        <strain evidence="2">SpSt-374</strain>
    </source>
</reference>
<dbReference type="GO" id="GO:0005886">
    <property type="term" value="C:plasma membrane"/>
    <property type="evidence" value="ECO:0007669"/>
    <property type="project" value="UniProtKB-SubCell"/>
</dbReference>
<feature type="transmembrane region" description="Helical" evidence="1">
    <location>
        <begin position="112"/>
        <end position="132"/>
    </location>
</feature>
<evidence type="ECO:0000256" key="1">
    <source>
        <dbReference type="SAM" id="Phobius"/>
    </source>
</evidence>
<dbReference type="EMBL" id="DSPX01000149">
    <property type="protein sequence ID" value="HGG01850.1"/>
    <property type="molecule type" value="Genomic_DNA"/>
</dbReference>
<name>A0A7C3VQ87_9CYAN</name>
<dbReference type="PANTHER" id="PTHR43471">
    <property type="entry name" value="ABC TRANSPORTER PERMEASE"/>
    <property type="match status" value="1"/>
</dbReference>
<feature type="transmembrane region" description="Helical" evidence="1">
    <location>
        <begin position="138"/>
        <end position="154"/>
    </location>
</feature>
<feature type="transmembrane region" description="Helical" evidence="1">
    <location>
        <begin position="59"/>
        <end position="81"/>
    </location>
</feature>
<dbReference type="Pfam" id="PF12679">
    <property type="entry name" value="ABC2_membrane_2"/>
    <property type="match status" value="1"/>
</dbReference>
<dbReference type="AlphaFoldDB" id="A0A7C3VQ87"/>
<gene>
    <name evidence="2" type="ORF">ENR15_14690</name>
</gene>
<organism evidence="2">
    <name type="scientific">Planktothricoides sp. SpSt-374</name>
    <dbReference type="NCBI Taxonomy" id="2282167"/>
    <lineage>
        <taxon>Bacteria</taxon>
        <taxon>Bacillati</taxon>
        <taxon>Cyanobacteriota</taxon>
        <taxon>Cyanophyceae</taxon>
        <taxon>Oscillatoriophycideae</taxon>
        <taxon>Oscillatoriales</taxon>
        <taxon>Oscillatoriaceae</taxon>
        <taxon>Planktothricoides</taxon>
    </lineage>
</organism>